<name>A0A1R3RCH8_ASPC5</name>
<feature type="compositionally biased region" description="Low complexity" evidence="3">
    <location>
        <begin position="842"/>
        <end position="857"/>
    </location>
</feature>
<evidence type="ECO:0000256" key="2">
    <source>
        <dbReference type="ARBA" id="ARBA00038251"/>
    </source>
</evidence>
<dbReference type="OMA" id="KQPPEQD"/>
<dbReference type="SMART" id="SM00028">
    <property type="entry name" value="TPR"/>
    <property type="match status" value="4"/>
</dbReference>
<feature type="region of interest" description="Disordered" evidence="3">
    <location>
        <begin position="1037"/>
        <end position="1087"/>
    </location>
</feature>
<feature type="region of interest" description="Disordered" evidence="3">
    <location>
        <begin position="706"/>
        <end position="888"/>
    </location>
</feature>
<evidence type="ECO:0000256" key="1">
    <source>
        <dbReference type="ARBA" id="ARBA00002550"/>
    </source>
</evidence>
<accession>A0A1R3RCH8</accession>
<dbReference type="SUPFAM" id="SSF48452">
    <property type="entry name" value="TPR-like"/>
    <property type="match status" value="1"/>
</dbReference>
<dbReference type="STRING" id="602072.A0A1R3RCH8"/>
<proteinExistence type="inferred from homology"/>
<organism evidence="4 5">
    <name type="scientific">Aspergillus carbonarius (strain ITEM 5010)</name>
    <dbReference type="NCBI Taxonomy" id="602072"/>
    <lineage>
        <taxon>Eukaryota</taxon>
        <taxon>Fungi</taxon>
        <taxon>Dikarya</taxon>
        <taxon>Ascomycota</taxon>
        <taxon>Pezizomycotina</taxon>
        <taxon>Eurotiomycetes</taxon>
        <taxon>Eurotiomycetidae</taxon>
        <taxon>Eurotiales</taxon>
        <taxon>Aspergillaceae</taxon>
        <taxon>Aspergillus</taxon>
        <taxon>Aspergillus subgen. Circumdati</taxon>
    </lineage>
</organism>
<sequence length="1165" mass="127746">MTGRDSDKGHRYVTALDNARCQNKWDEVPELIRKVTKHAPQKTCFLEVASAEYQVASHLQKHPSTPRPATATGLHDLIPTLLSTVNRAEGPKQDVFQAQVCLGWVHWTVNELGLAIARFPHDFGETLNELEHAGEELSPWTKTCLVKSCYLKGSAQHMTSDPHGALETLHSLTPWLNSQLQSSTNSPQFIYWSEKLLAEAASLAGEEASRDIAAADAQTIATALGFFRLWASHPQVKLVALPQGMNTNSATEPISRSPIWRSYYNLLSYILQQGLPYSPPASGPERPQLASEIRRVESLCEASVLRETKFPAANSSSPEIEAWVEQVIQNWEVLCGSNWTDEELGEGGQNAVGRNVLDVLYRAATKTYHSHLILRRLFHVHCALADYDLALRALDSYIEIVTGAKERAEKAAQYGDLENDGVLLRTVSEGITMLSCFGSEKEAEKAKELTSLLKEFSEKHVQDSEDGEQGMILIAPETISTRSQAVCPSDIAAAYRGIGIGLANWAYWTPVNEDRDDIRAEAIDYLEKSLAPELEDESNCSSLYTLAVLLAENRDLDGAIDYVKSALTSDAQHKAGQADFARERDLVPLWHLLALLLSAKQDFDIAERSCEAAFEQFPATVTSLAHSDRRPKQNQSVHDQITGITHELIDKLRDREKERIIETRMTQLAFVELVEGPGAAVNHSEQLLSLFATLFHSLNIEGDEKASTKTEHLVPPKSSAGTVKSLRGSIFGRHRGPRGPDRRAEFAQESKSESPYSSASHGSSANTDSAPAIQVTDGEKPSSSDSPAGQLRKRSSTLKKGEDAQNPAASYVNGDVGTQAGPGAGDLMSGTSQQPGSSPNMVGVAVSDAAQSQSAKQPLGPMAHNMKHNQQPPPTGHSKQPPEQDIRLPTSYAFDSPTRAVTKVPPAQAQKHALCILVKVWLLIAGLYRRASSFEDAHEACEEAAKQVARVETLVASQEASARAFRERGWGVPKSTDELWADVNAERGLLSNAQARPHEAMEHFETALLHDADHPKATAGLSNLLLDIWDQKMPLQPPKPSLDAGISTLSVSSTSEPNTLPSEDDVKRSNQAGSSEAKPLADSDDEEPRLLNRIAARERAFGLLSGLTKRGSSWDNTEAWYALSRAYEAEGQIQKLKEVLWWCIELEDRRPIRHWSNIGSGIYVL</sequence>
<dbReference type="PANTHER" id="PTHR23083:SF464">
    <property type="entry name" value="TETRATRICOPEPTIDE REPEAT DOMAIN 7, ISOFORM A"/>
    <property type="match status" value="1"/>
</dbReference>
<reference evidence="5" key="1">
    <citation type="journal article" date="2017" name="Genome Biol.">
        <title>Comparative genomics reveals high biological diversity and specific adaptations in the industrially and medically important fungal genus Aspergillus.</title>
        <authorList>
            <person name="de Vries R.P."/>
            <person name="Riley R."/>
            <person name="Wiebenga A."/>
            <person name="Aguilar-Osorio G."/>
            <person name="Amillis S."/>
            <person name="Uchima C.A."/>
            <person name="Anderluh G."/>
            <person name="Asadollahi M."/>
            <person name="Askin M."/>
            <person name="Barry K."/>
            <person name="Battaglia E."/>
            <person name="Bayram O."/>
            <person name="Benocci T."/>
            <person name="Braus-Stromeyer S.A."/>
            <person name="Caldana C."/>
            <person name="Canovas D."/>
            <person name="Cerqueira G.C."/>
            <person name="Chen F."/>
            <person name="Chen W."/>
            <person name="Choi C."/>
            <person name="Clum A."/>
            <person name="Dos Santos R.A."/>
            <person name="Damasio A.R."/>
            <person name="Diallinas G."/>
            <person name="Emri T."/>
            <person name="Fekete E."/>
            <person name="Flipphi M."/>
            <person name="Freyberg S."/>
            <person name="Gallo A."/>
            <person name="Gournas C."/>
            <person name="Habgood R."/>
            <person name="Hainaut M."/>
            <person name="Harispe M.L."/>
            <person name="Henrissat B."/>
            <person name="Hilden K.S."/>
            <person name="Hope R."/>
            <person name="Hossain A."/>
            <person name="Karabika E."/>
            <person name="Karaffa L."/>
            <person name="Karanyi Z."/>
            <person name="Krasevec N."/>
            <person name="Kuo A."/>
            <person name="Kusch H."/>
            <person name="LaButti K."/>
            <person name="Lagendijk E.L."/>
            <person name="Lapidus A."/>
            <person name="Levasseur A."/>
            <person name="Lindquist E."/>
            <person name="Lipzen A."/>
            <person name="Logrieco A.F."/>
            <person name="MacCabe A."/>
            <person name="Maekelae M.R."/>
            <person name="Malavazi I."/>
            <person name="Melin P."/>
            <person name="Meyer V."/>
            <person name="Mielnichuk N."/>
            <person name="Miskei M."/>
            <person name="Molnar A.P."/>
            <person name="Mule G."/>
            <person name="Ngan C.Y."/>
            <person name="Orejas M."/>
            <person name="Orosz E."/>
            <person name="Ouedraogo J.P."/>
            <person name="Overkamp K.M."/>
            <person name="Park H.-S."/>
            <person name="Perrone G."/>
            <person name="Piumi F."/>
            <person name="Punt P.J."/>
            <person name="Ram A.F."/>
            <person name="Ramon A."/>
            <person name="Rauscher S."/>
            <person name="Record E."/>
            <person name="Riano-Pachon D.M."/>
            <person name="Robert V."/>
            <person name="Roehrig J."/>
            <person name="Ruller R."/>
            <person name="Salamov A."/>
            <person name="Salih N.S."/>
            <person name="Samson R.A."/>
            <person name="Sandor E."/>
            <person name="Sanguinetti M."/>
            <person name="Schuetze T."/>
            <person name="Sepcic K."/>
            <person name="Shelest E."/>
            <person name="Sherlock G."/>
            <person name="Sophianopoulou V."/>
            <person name="Squina F.M."/>
            <person name="Sun H."/>
            <person name="Susca A."/>
            <person name="Todd R.B."/>
            <person name="Tsang A."/>
            <person name="Unkles S.E."/>
            <person name="van de Wiele N."/>
            <person name="van Rossen-Uffink D."/>
            <person name="Oliveira J.V."/>
            <person name="Vesth T.C."/>
            <person name="Visser J."/>
            <person name="Yu J.-H."/>
            <person name="Zhou M."/>
            <person name="Andersen M.R."/>
            <person name="Archer D.B."/>
            <person name="Baker S.E."/>
            <person name="Benoit I."/>
            <person name="Brakhage A.A."/>
            <person name="Braus G.H."/>
            <person name="Fischer R."/>
            <person name="Frisvad J.C."/>
            <person name="Goldman G.H."/>
            <person name="Houbraken J."/>
            <person name="Oakley B."/>
            <person name="Pocsi I."/>
            <person name="Scazzocchio C."/>
            <person name="Seiboth B."/>
            <person name="vanKuyk P.A."/>
            <person name="Wortman J."/>
            <person name="Dyer P.S."/>
            <person name="Grigoriev I.V."/>
        </authorList>
    </citation>
    <scope>NUCLEOTIDE SEQUENCE [LARGE SCALE GENOMIC DNA]</scope>
    <source>
        <strain evidence="5">ITEM 5010</strain>
    </source>
</reference>
<dbReference type="InterPro" id="IPR051722">
    <property type="entry name" value="Endocytosis_PI4K-reg_protein"/>
</dbReference>
<dbReference type="VEuPathDB" id="FungiDB:ASPCADRAFT_509644"/>
<feature type="compositionally biased region" description="Polar residues" evidence="3">
    <location>
        <begin position="829"/>
        <end position="840"/>
    </location>
</feature>
<comment type="function">
    <text evidence="1">Involved in endocytosis.</text>
</comment>
<dbReference type="InterPro" id="IPR011990">
    <property type="entry name" value="TPR-like_helical_dom_sf"/>
</dbReference>
<dbReference type="Gene3D" id="1.25.40.10">
    <property type="entry name" value="Tetratricopeptide repeat domain"/>
    <property type="match status" value="2"/>
</dbReference>
<protein>
    <recommendedName>
        <fullName evidence="6">Filamentation protein</fullName>
    </recommendedName>
</protein>
<dbReference type="InterPro" id="IPR019734">
    <property type="entry name" value="TPR_rpt"/>
</dbReference>
<gene>
    <name evidence="4" type="ORF">ASPCADRAFT_509644</name>
</gene>
<feature type="compositionally biased region" description="Low complexity" evidence="3">
    <location>
        <begin position="753"/>
        <end position="769"/>
    </location>
</feature>
<feature type="compositionally biased region" description="Basic and acidic residues" evidence="3">
    <location>
        <begin position="738"/>
        <end position="752"/>
    </location>
</feature>
<evidence type="ECO:0000256" key="3">
    <source>
        <dbReference type="SAM" id="MobiDB-lite"/>
    </source>
</evidence>
<evidence type="ECO:0000313" key="4">
    <source>
        <dbReference type="EMBL" id="OOF92184.1"/>
    </source>
</evidence>
<evidence type="ECO:0000313" key="5">
    <source>
        <dbReference type="Proteomes" id="UP000188318"/>
    </source>
</evidence>
<dbReference type="EMBL" id="KV907508">
    <property type="protein sequence ID" value="OOF92184.1"/>
    <property type="molecule type" value="Genomic_DNA"/>
</dbReference>
<feature type="compositionally biased region" description="Polar residues" evidence="3">
    <location>
        <begin position="1047"/>
        <end position="1061"/>
    </location>
</feature>
<comment type="similarity">
    <text evidence="2">Belongs to the YPP1 family.</text>
</comment>
<dbReference type="PANTHER" id="PTHR23083">
    <property type="entry name" value="TETRATRICOPEPTIDE REPEAT PROTEIN, TPR"/>
    <property type="match status" value="1"/>
</dbReference>
<evidence type="ECO:0008006" key="6">
    <source>
        <dbReference type="Google" id="ProtNLM"/>
    </source>
</evidence>
<dbReference type="AlphaFoldDB" id="A0A1R3RCH8"/>
<dbReference type="OrthoDB" id="29013at2759"/>
<keyword evidence="5" id="KW-1185">Reference proteome</keyword>
<dbReference type="Proteomes" id="UP000188318">
    <property type="component" value="Unassembled WGS sequence"/>
</dbReference>